<dbReference type="Pfam" id="PF20431">
    <property type="entry name" value="E_motif"/>
    <property type="match status" value="1"/>
</dbReference>
<reference evidence="4" key="1">
    <citation type="submission" date="2017-07" db="EMBL/GenBank/DDBJ databases">
        <title>Taro Niue Genome Assembly and Annotation.</title>
        <authorList>
            <person name="Atibalentja N."/>
            <person name="Keating K."/>
            <person name="Fields C.J."/>
        </authorList>
    </citation>
    <scope>NUCLEOTIDE SEQUENCE</scope>
    <source>
        <strain evidence="4">Niue_2</strain>
        <tissue evidence="4">Leaf</tissue>
    </source>
</reference>
<dbReference type="InterPro" id="IPR046848">
    <property type="entry name" value="E_motif"/>
</dbReference>
<feature type="domain" description="DYW" evidence="3">
    <location>
        <begin position="713"/>
        <end position="805"/>
    </location>
</feature>
<feature type="repeat" description="PPR" evidence="2">
    <location>
        <begin position="162"/>
        <end position="196"/>
    </location>
</feature>
<accession>A0A843X7A2</accession>
<evidence type="ECO:0000256" key="1">
    <source>
        <dbReference type="ARBA" id="ARBA00022737"/>
    </source>
</evidence>
<dbReference type="FunFam" id="1.25.40.10:FF:000285">
    <property type="entry name" value="Pentatricopeptide repeat-containing protein, chloroplastic"/>
    <property type="match status" value="1"/>
</dbReference>
<name>A0A843X7A2_COLES</name>
<dbReference type="GO" id="GO:0008270">
    <property type="term" value="F:zinc ion binding"/>
    <property type="evidence" value="ECO:0007669"/>
    <property type="project" value="InterPro"/>
</dbReference>
<dbReference type="GO" id="GO:0009451">
    <property type="term" value="P:RNA modification"/>
    <property type="evidence" value="ECO:0007669"/>
    <property type="project" value="InterPro"/>
</dbReference>
<dbReference type="Proteomes" id="UP000652761">
    <property type="component" value="Unassembled WGS sequence"/>
</dbReference>
<dbReference type="PANTHER" id="PTHR47926:SF490">
    <property type="entry name" value="REPEAT-LIKE SUPERFAMILY PROTEIN, PUTATIVE-RELATED"/>
    <property type="match status" value="1"/>
</dbReference>
<dbReference type="FunFam" id="1.25.40.10:FF:000344">
    <property type="entry name" value="Pentatricopeptide repeat-containing protein"/>
    <property type="match status" value="1"/>
</dbReference>
<feature type="repeat" description="PPR" evidence="2">
    <location>
        <begin position="296"/>
        <end position="330"/>
    </location>
</feature>
<feature type="repeat" description="PPR" evidence="2">
    <location>
        <begin position="397"/>
        <end position="431"/>
    </location>
</feature>
<dbReference type="PANTHER" id="PTHR47926">
    <property type="entry name" value="PENTATRICOPEPTIDE REPEAT-CONTAINING PROTEIN"/>
    <property type="match status" value="1"/>
</dbReference>
<sequence length="805" mass="89317">MTLVSTRSTLSPFFSSFPTHTMLQRPYSPPLNTNNGSHGNHHHHQQLVPVSFKGLPTSLEETRQIHARMIRTGFRPTHLLSSYPLPLHSSPAAQLNLLISSYIKNGRPEDALRTYAHMRGDDEVALDSFTVPSVLKACGQLSRIHLGEEVHGFVLKAGLDWDVFVHNALIQMYAECGSMGSARRVFDEMPVRDVVSWSTMIRCFARNRLLPEAVSLVGEMLLSQVQASEVAMINVLNLLADVGDLGLGRAMHGYVLRNSSREVMGVNLSTALVDMYTKCGGGVAARRVFDGMSEKNVVSWTSMVAGHIRLNQPEQGLQLFAQMCQENVSPNEITVLSLVLECGSRGDLELGKWLHAYVLRNGFGMSLVLGTAIVDMYCKCGDVQSARALFDRMDAKDVTTWTAMLSGYAKTSCLDQAFHLLSLMKNEKVKPNEMTTVSLLSLCAESGALDLGRWVHAYIDKQGTELDAVLATALIDMYAKCGDIDTAYRLFSSVSDRDVCMWNAMISGLAMHGRGDVALGLLSQMEKERVEPNHITCVAVLHACSHSGLVSEGKHFFQRMQSEFGLVPKVEHYGCMVDLLGRAGMLEEAYNLINSMPFRPNIVVWGALLAGCKLHKNAKMGELAARHVLELEPHNCGYSVLLSNIYAMDKRWNDVSEIRKVLNETGTKKAPGFSSIEVNGSLHNFSMGDDSHPQIRQIHAMIVEMTRELNHVGYVADTSAVFLNVDEEEKETALRYHSEKLAIAFGLIITAPGTPIRIVKNLRVCDDCHAATKLLSKIYKRIIIVRDRNRFHHFVDGSCSCKDYW</sequence>
<dbReference type="Pfam" id="PF01535">
    <property type="entry name" value="PPR"/>
    <property type="match status" value="5"/>
</dbReference>
<keyword evidence="1" id="KW-0677">Repeat</keyword>
<dbReference type="InterPro" id="IPR002885">
    <property type="entry name" value="PPR_rpt"/>
</dbReference>
<dbReference type="EMBL" id="NMUH01005670">
    <property type="protein sequence ID" value="MQM13380.1"/>
    <property type="molecule type" value="Genomic_DNA"/>
</dbReference>
<dbReference type="GO" id="GO:0003723">
    <property type="term" value="F:RNA binding"/>
    <property type="evidence" value="ECO:0007669"/>
    <property type="project" value="InterPro"/>
</dbReference>
<dbReference type="FunFam" id="1.25.40.10:FF:000436">
    <property type="entry name" value="Pentatricopeptide repeat-containing protein At5g39350 family"/>
    <property type="match status" value="1"/>
</dbReference>
<dbReference type="OrthoDB" id="1871818at2759"/>
<evidence type="ECO:0000256" key="2">
    <source>
        <dbReference type="PROSITE-ProRule" id="PRU00708"/>
    </source>
</evidence>
<dbReference type="NCBIfam" id="TIGR00756">
    <property type="entry name" value="PPR"/>
    <property type="match status" value="8"/>
</dbReference>
<dbReference type="InterPro" id="IPR046960">
    <property type="entry name" value="PPR_At4g14850-like_plant"/>
</dbReference>
<organism evidence="4 5">
    <name type="scientific">Colocasia esculenta</name>
    <name type="common">Wild taro</name>
    <name type="synonym">Arum esculentum</name>
    <dbReference type="NCBI Taxonomy" id="4460"/>
    <lineage>
        <taxon>Eukaryota</taxon>
        <taxon>Viridiplantae</taxon>
        <taxon>Streptophyta</taxon>
        <taxon>Embryophyta</taxon>
        <taxon>Tracheophyta</taxon>
        <taxon>Spermatophyta</taxon>
        <taxon>Magnoliopsida</taxon>
        <taxon>Liliopsida</taxon>
        <taxon>Araceae</taxon>
        <taxon>Aroideae</taxon>
        <taxon>Colocasieae</taxon>
        <taxon>Colocasia</taxon>
    </lineage>
</organism>
<proteinExistence type="predicted"/>
<dbReference type="Pfam" id="PF14432">
    <property type="entry name" value="DYW_deaminase"/>
    <property type="match status" value="1"/>
</dbReference>
<evidence type="ECO:0000313" key="4">
    <source>
        <dbReference type="EMBL" id="MQM13380.1"/>
    </source>
</evidence>
<protein>
    <recommendedName>
        <fullName evidence="3">DYW domain-containing protein</fullName>
    </recommendedName>
</protein>
<dbReference type="FunFam" id="1.25.40.10:FF:000184">
    <property type="entry name" value="Pentatricopeptide repeat-containing protein, chloroplastic"/>
    <property type="match status" value="1"/>
</dbReference>
<evidence type="ECO:0000259" key="3">
    <source>
        <dbReference type="Pfam" id="PF14432"/>
    </source>
</evidence>
<keyword evidence="5" id="KW-1185">Reference proteome</keyword>
<dbReference type="Pfam" id="PF13041">
    <property type="entry name" value="PPR_2"/>
    <property type="match status" value="3"/>
</dbReference>
<dbReference type="AlphaFoldDB" id="A0A843X7A2"/>
<gene>
    <name evidence="4" type="ORF">Taro_046307</name>
</gene>
<feature type="repeat" description="PPR" evidence="2">
    <location>
        <begin position="498"/>
        <end position="532"/>
    </location>
</feature>
<dbReference type="InterPro" id="IPR032867">
    <property type="entry name" value="DYW_dom"/>
</dbReference>
<evidence type="ECO:0000313" key="5">
    <source>
        <dbReference type="Proteomes" id="UP000652761"/>
    </source>
</evidence>
<dbReference type="PROSITE" id="PS51375">
    <property type="entry name" value="PPR"/>
    <property type="match status" value="4"/>
</dbReference>
<dbReference type="Gene3D" id="1.25.40.10">
    <property type="entry name" value="Tetratricopeptide repeat domain"/>
    <property type="match status" value="4"/>
</dbReference>
<comment type="caution">
    <text evidence="4">The sequence shown here is derived from an EMBL/GenBank/DDBJ whole genome shotgun (WGS) entry which is preliminary data.</text>
</comment>
<dbReference type="InterPro" id="IPR011990">
    <property type="entry name" value="TPR-like_helical_dom_sf"/>
</dbReference>